<dbReference type="PANTHER" id="PTHR47234:SF2">
    <property type="entry name" value="TONB-DEPENDENT RECEPTOR"/>
    <property type="match status" value="1"/>
</dbReference>
<evidence type="ECO:0000313" key="12">
    <source>
        <dbReference type="EMBL" id="ANF53879.1"/>
    </source>
</evidence>
<sequence>MTGSRIPRPDVVSNSPVSVVSSEEIARSRTGEVEQVLNTLPQVVAGFGAQSNNPGNGTATVDLRNLGAVRTLVLVNGRRVVGSGNDGVVDLNIIPPSLVSRVEVATGGASAVYGSDAMAGVVNFIMKDDFEGAELGVQYGVTQHGDSARVNVDFTVGTNFADGRGNIVGYLNYFDREQTTGAARDYTSEYLVDALDANGNPILVPGGNAVTPQGTLVAPGLVGLKDPFGATITGSGIFFAPEGWRAYQASDGYNDRPVGNIQLPMERFQANTHFKYDLTDAVRAYGEVSFARTAVNSTLGALPMGSSGFIPGFQLDLRNPYLPGDLRNFLSTNLDQDGNGLVPVNINRRIVESGPRTNDQTRNFYRTVFGLEGTLANGMSWDVFYNYGRNELTEVQGGGLLIDNFAAMFLTNPNDPYKCANGDPKCVTINPFGLNSLTQEMRDYYGVTLTNRNEVEQKQFGASIAGTLFTLPAGDLGIAVGIERREENAQFNPDALYIQGKAISRSAGMQPTGGGYDVSEIYAEAYVPLIADRRGIEMLAFEGGIRFSDYSTAGAVTSYKYGGEYSPMPGLKFRGLAQRAVRAPNVTELYSGQTNTAPVATDFCNAGPGRTAAERAFCLQLGVPTQVIDVFQQENTQIRIITGGNPNLGVETSDTWSLGLVYQPHFLNNATLTLDYYDIQIQDAIANFGGGLPTTIAACQADMRLDNPFCVPLRNRNPDGQLQDLPMLNQNIADIASKGVDFRVDYRHSLDSWGDLTYFIAGSYLLENTIQGSPVVDPIDCAGYVANGGCASANPEWRFTQRLTWEHGPASVSLRHRYIGEVTDGRYAAAIAAGTAMPKLAKPVAPATHYVDLSGDWEVNERVTLYGGIDNLLDQEPPYLHERQTYDVLGRRFNIGVRARF</sequence>
<evidence type="ECO:0000256" key="3">
    <source>
        <dbReference type="ARBA" id="ARBA00022452"/>
    </source>
</evidence>
<gene>
    <name evidence="12" type="ORF">DA69_03415</name>
</gene>
<keyword evidence="7 8" id="KW-0998">Cell outer membrane</keyword>
<dbReference type="eggNOG" id="COG4771">
    <property type="taxonomic scope" value="Bacteria"/>
</dbReference>
<evidence type="ECO:0000256" key="5">
    <source>
        <dbReference type="ARBA" id="ARBA00023077"/>
    </source>
</evidence>
<evidence type="ECO:0000256" key="7">
    <source>
        <dbReference type="ARBA" id="ARBA00023237"/>
    </source>
</evidence>
<dbReference type="InterPro" id="IPR012910">
    <property type="entry name" value="Plug_dom"/>
</dbReference>
<protein>
    <recommendedName>
        <fullName evidence="14">TonB-dependent receptor</fullName>
    </recommendedName>
</protein>
<organism evidence="12 13">
    <name type="scientific">Brevundimonas naejangsanensis</name>
    <dbReference type="NCBI Taxonomy" id="588932"/>
    <lineage>
        <taxon>Bacteria</taxon>
        <taxon>Pseudomonadati</taxon>
        <taxon>Pseudomonadota</taxon>
        <taxon>Alphaproteobacteria</taxon>
        <taxon>Caulobacterales</taxon>
        <taxon>Caulobacteraceae</taxon>
        <taxon>Brevundimonas</taxon>
    </lineage>
</organism>
<keyword evidence="6 8" id="KW-0472">Membrane</keyword>
<dbReference type="SUPFAM" id="SSF56935">
    <property type="entry name" value="Porins"/>
    <property type="match status" value="1"/>
</dbReference>
<keyword evidence="2 8" id="KW-0813">Transport</keyword>
<evidence type="ECO:0000256" key="4">
    <source>
        <dbReference type="ARBA" id="ARBA00022692"/>
    </source>
</evidence>
<evidence type="ECO:0000259" key="11">
    <source>
        <dbReference type="Pfam" id="PF07715"/>
    </source>
</evidence>
<evidence type="ECO:0000256" key="9">
    <source>
        <dbReference type="RuleBase" id="RU003357"/>
    </source>
</evidence>
<dbReference type="Proteomes" id="UP000077603">
    <property type="component" value="Chromosome"/>
</dbReference>
<dbReference type="AlphaFoldDB" id="A0A172Y3T2"/>
<comment type="similarity">
    <text evidence="8 9">Belongs to the TonB-dependent receptor family.</text>
</comment>
<name>A0A172Y3T2_9CAUL</name>
<dbReference type="InterPro" id="IPR036942">
    <property type="entry name" value="Beta-barrel_TonB_sf"/>
</dbReference>
<evidence type="ECO:0000256" key="6">
    <source>
        <dbReference type="ARBA" id="ARBA00023136"/>
    </source>
</evidence>
<proteinExistence type="inferred from homology"/>
<dbReference type="PANTHER" id="PTHR47234">
    <property type="match status" value="1"/>
</dbReference>
<dbReference type="InterPro" id="IPR039426">
    <property type="entry name" value="TonB-dep_rcpt-like"/>
</dbReference>
<keyword evidence="4 8" id="KW-0812">Transmembrane</keyword>
<feature type="domain" description="TonB-dependent receptor plug" evidence="11">
    <location>
        <begin position="15"/>
        <end position="121"/>
    </location>
</feature>
<dbReference type="STRING" id="588932.DA69_03415"/>
<evidence type="ECO:0008006" key="14">
    <source>
        <dbReference type="Google" id="ProtNLM"/>
    </source>
</evidence>
<dbReference type="EMBL" id="CP015614">
    <property type="protein sequence ID" value="ANF53879.1"/>
    <property type="molecule type" value="Genomic_DNA"/>
</dbReference>
<dbReference type="GO" id="GO:0009279">
    <property type="term" value="C:cell outer membrane"/>
    <property type="evidence" value="ECO:0007669"/>
    <property type="project" value="UniProtKB-SubCell"/>
</dbReference>
<evidence type="ECO:0000256" key="2">
    <source>
        <dbReference type="ARBA" id="ARBA00022448"/>
    </source>
</evidence>
<reference evidence="12 13" key="1">
    <citation type="journal article" date="2014" name="Genome Announc.">
        <title>Genome Sequence of a Promising Hydrogen-Producing Facultative Anaerobic Bacterium, Brevundimonas naejangsanensis Strain B1.</title>
        <authorList>
            <person name="Su H."/>
            <person name="Zhang T."/>
            <person name="Bao M."/>
            <person name="Jiang Y."/>
            <person name="Wang Y."/>
            <person name="Tan T."/>
        </authorList>
    </citation>
    <scope>NUCLEOTIDE SEQUENCE [LARGE SCALE GENOMIC DNA]</scope>
    <source>
        <strain evidence="12 13">B1</strain>
    </source>
</reference>
<keyword evidence="13" id="KW-1185">Reference proteome</keyword>
<dbReference type="Pfam" id="PF00593">
    <property type="entry name" value="TonB_dep_Rec_b-barrel"/>
    <property type="match status" value="1"/>
</dbReference>
<evidence type="ECO:0000259" key="10">
    <source>
        <dbReference type="Pfam" id="PF00593"/>
    </source>
</evidence>
<dbReference type="PROSITE" id="PS52016">
    <property type="entry name" value="TONB_DEPENDENT_REC_3"/>
    <property type="match status" value="1"/>
</dbReference>
<dbReference type="KEGG" id="bne:DA69_03415"/>
<evidence type="ECO:0000256" key="8">
    <source>
        <dbReference type="PROSITE-ProRule" id="PRU01360"/>
    </source>
</evidence>
<dbReference type="InterPro" id="IPR000531">
    <property type="entry name" value="Beta-barrel_TonB"/>
</dbReference>
<dbReference type="Pfam" id="PF07715">
    <property type="entry name" value="Plug"/>
    <property type="match status" value="1"/>
</dbReference>
<accession>A0A172Y3T2</accession>
<evidence type="ECO:0000313" key="13">
    <source>
        <dbReference type="Proteomes" id="UP000077603"/>
    </source>
</evidence>
<keyword evidence="3 8" id="KW-1134">Transmembrane beta strand</keyword>
<dbReference type="Gene3D" id="2.170.130.10">
    <property type="entry name" value="TonB-dependent receptor, plug domain"/>
    <property type="match status" value="1"/>
</dbReference>
<feature type="domain" description="TonB-dependent receptor-like beta-barrel" evidence="10">
    <location>
        <begin position="315"/>
        <end position="872"/>
    </location>
</feature>
<dbReference type="InterPro" id="IPR037066">
    <property type="entry name" value="Plug_dom_sf"/>
</dbReference>
<comment type="subcellular location">
    <subcellularLocation>
        <location evidence="1 8">Cell outer membrane</location>
        <topology evidence="1 8">Multi-pass membrane protein</topology>
    </subcellularLocation>
</comment>
<keyword evidence="5 9" id="KW-0798">TonB box</keyword>
<evidence type="ECO:0000256" key="1">
    <source>
        <dbReference type="ARBA" id="ARBA00004571"/>
    </source>
</evidence>
<dbReference type="Gene3D" id="2.40.170.20">
    <property type="entry name" value="TonB-dependent receptor, beta-barrel domain"/>
    <property type="match status" value="1"/>
</dbReference>